<dbReference type="Gramene" id="OB05G13230.1">
    <property type="protein sequence ID" value="OB05G13230.1"/>
    <property type="gene ID" value="OB05G13230"/>
</dbReference>
<accession>J3M3Z9</accession>
<evidence type="ECO:0000313" key="2">
    <source>
        <dbReference type="EnsemblPlants" id="OB05G13230.1"/>
    </source>
</evidence>
<sequence>MDSRNVAVPHLVGRIPLLQGGALQVVQKRTRRDLLPLRRHLVGVVLGVGVEPRHVDEEVPRVGLVGAEGVGTAAGAEEREGGAARDLVGRLGDGGGEVAASALGGLLREVLLEGEELVRLEPAVAGVSEEGDEDEPVAVAPAHLAVAGEGDAVDVAGPPRVGLDLAPDHLAEPDAA</sequence>
<dbReference type="Proteomes" id="UP000006038">
    <property type="component" value="Chromosome 5"/>
</dbReference>
<protein>
    <submittedName>
        <fullName evidence="2">Uncharacterized protein</fullName>
    </submittedName>
</protein>
<reference evidence="2" key="1">
    <citation type="journal article" date="2013" name="Nat. Commun.">
        <title>Whole-genome sequencing of Oryza brachyantha reveals mechanisms underlying Oryza genome evolution.</title>
        <authorList>
            <person name="Chen J."/>
            <person name="Huang Q."/>
            <person name="Gao D."/>
            <person name="Wang J."/>
            <person name="Lang Y."/>
            <person name="Liu T."/>
            <person name="Li B."/>
            <person name="Bai Z."/>
            <person name="Luis Goicoechea J."/>
            <person name="Liang C."/>
            <person name="Chen C."/>
            <person name="Zhang W."/>
            <person name="Sun S."/>
            <person name="Liao Y."/>
            <person name="Zhang X."/>
            <person name="Yang L."/>
            <person name="Song C."/>
            <person name="Wang M."/>
            <person name="Shi J."/>
            <person name="Liu G."/>
            <person name="Liu J."/>
            <person name="Zhou H."/>
            <person name="Zhou W."/>
            <person name="Yu Q."/>
            <person name="An N."/>
            <person name="Chen Y."/>
            <person name="Cai Q."/>
            <person name="Wang B."/>
            <person name="Liu B."/>
            <person name="Min J."/>
            <person name="Huang Y."/>
            <person name="Wu H."/>
            <person name="Li Z."/>
            <person name="Zhang Y."/>
            <person name="Yin Y."/>
            <person name="Song W."/>
            <person name="Jiang J."/>
            <person name="Jackson S.A."/>
            <person name="Wing R.A."/>
            <person name="Wang J."/>
            <person name="Chen M."/>
        </authorList>
    </citation>
    <scope>NUCLEOTIDE SEQUENCE [LARGE SCALE GENOMIC DNA]</scope>
    <source>
        <strain evidence="2">cv. IRGC 101232</strain>
    </source>
</reference>
<dbReference type="HOGENOM" id="CLU_1529012_0_0_1"/>
<feature type="compositionally biased region" description="Basic and acidic residues" evidence="1">
    <location>
        <begin position="166"/>
        <end position="176"/>
    </location>
</feature>
<reference evidence="2" key="2">
    <citation type="submission" date="2013-04" db="UniProtKB">
        <authorList>
            <consortium name="EnsemblPlants"/>
        </authorList>
    </citation>
    <scope>IDENTIFICATION</scope>
</reference>
<evidence type="ECO:0000256" key="1">
    <source>
        <dbReference type="SAM" id="MobiDB-lite"/>
    </source>
</evidence>
<dbReference type="EnsemblPlants" id="OB05G13230.1">
    <property type="protein sequence ID" value="OB05G13230.1"/>
    <property type="gene ID" value="OB05G13230"/>
</dbReference>
<proteinExistence type="predicted"/>
<evidence type="ECO:0000313" key="3">
    <source>
        <dbReference type="Proteomes" id="UP000006038"/>
    </source>
</evidence>
<keyword evidence="3" id="KW-1185">Reference proteome</keyword>
<organism evidence="2">
    <name type="scientific">Oryza brachyantha</name>
    <name type="common">malo sina</name>
    <dbReference type="NCBI Taxonomy" id="4533"/>
    <lineage>
        <taxon>Eukaryota</taxon>
        <taxon>Viridiplantae</taxon>
        <taxon>Streptophyta</taxon>
        <taxon>Embryophyta</taxon>
        <taxon>Tracheophyta</taxon>
        <taxon>Spermatophyta</taxon>
        <taxon>Magnoliopsida</taxon>
        <taxon>Liliopsida</taxon>
        <taxon>Poales</taxon>
        <taxon>Poaceae</taxon>
        <taxon>BOP clade</taxon>
        <taxon>Oryzoideae</taxon>
        <taxon>Oryzeae</taxon>
        <taxon>Oryzinae</taxon>
        <taxon>Oryza</taxon>
    </lineage>
</organism>
<name>J3M3Z9_ORYBR</name>
<dbReference type="AlphaFoldDB" id="J3M3Z9"/>
<feature type="region of interest" description="Disordered" evidence="1">
    <location>
        <begin position="150"/>
        <end position="176"/>
    </location>
</feature>